<protein>
    <submittedName>
        <fullName evidence="2">Uncharacterized protein</fullName>
    </submittedName>
</protein>
<dbReference type="AGR" id="MGI:3588255"/>
<organism evidence="2">
    <name type="scientific">Mus musculus</name>
    <name type="common">Mouse</name>
    <dbReference type="NCBI Taxonomy" id="10090"/>
    <lineage>
        <taxon>Eukaryota</taxon>
        <taxon>Metazoa</taxon>
        <taxon>Chordata</taxon>
        <taxon>Craniata</taxon>
        <taxon>Vertebrata</taxon>
        <taxon>Euteleostomi</taxon>
        <taxon>Mammalia</taxon>
        <taxon>Eutheria</taxon>
        <taxon>Euarchontoglires</taxon>
        <taxon>Glires</taxon>
        <taxon>Rodentia</taxon>
        <taxon>Myomorpha</taxon>
        <taxon>Muroidea</taxon>
        <taxon>Muridae</taxon>
        <taxon>Murinae</taxon>
        <taxon>Mus</taxon>
        <taxon>Mus</taxon>
    </lineage>
</organism>
<reference evidence="2" key="5">
    <citation type="journal article" date="2002" name="Nature">
        <title>Analysis of the mouse transcriptome based on functional annotation of 60,770 full-length cDNAs.</title>
        <authorList>
            <consortium name="The FANTOM Consortium and the RIKEN Genome Exploration Research Group Phase I and II Team"/>
        </authorList>
    </citation>
    <scope>NUCLEOTIDE SEQUENCE</scope>
    <source>
        <strain evidence="2">C57BL/6J</strain>
        <tissue evidence="2">Testis</tissue>
    </source>
</reference>
<evidence type="ECO:0000256" key="1">
    <source>
        <dbReference type="SAM" id="MobiDB-lite"/>
    </source>
</evidence>
<dbReference type="EMBL" id="AK133302">
    <property type="protein sequence ID" value="BAE21601.1"/>
    <property type="molecule type" value="mRNA"/>
</dbReference>
<reference evidence="2" key="6">
    <citation type="submission" date="2004-03" db="EMBL/GenBank/DDBJ databases">
        <authorList>
            <person name="Arakawa T."/>
            <person name="Carninci P."/>
            <person name="Fukuda S."/>
            <person name="Hashizume W."/>
            <person name="Hayashida K."/>
            <person name="Hori F."/>
            <person name="Iida J."/>
            <person name="Imamura K."/>
            <person name="Imotani K."/>
            <person name="Itoh M."/>
            <person name="Kanagawa S."/>
            <person name="Kawai J."/>
            <person name="Kojima M."/>
            <person name="Konno H."/>
            <person name="Murata M."/>
            <person name="Nakamura M."/>
            <person name="Ninomiya N."/>
            <person name="Nishiyori H."/>
            <person name="Nomura K."/>
            <person name="Ohno M."/>
            <person name="Sakazume N."/>
            <person name="Sano H."/>
            <person name="Sasaki D."/>
            <person name="Shibata K."/>
            <person name="Shiraki T."/>
            <person name="Tagami M."/>
            <person name="Tagami Y."/>
            <person name="Waki K."/>
            <person name="Watahiki A."/>
            <person name="Muramatsu M."/>
            <person name="Hayashizaki Y."/>
        </authorList>
    </citation>
    <scope>NUCLEOTIDE SEQUENCE</scope>
    <source>
        <strain evidence="2">C57BL/6J</strain>
        <tissue evidence="2">Testis</tissue>
    </source>
</reference>
<dbReference type="PhylomeDB" id="Q3V0A3"/>
<gene>
    <name evidence="3" type="primary">4932431L22Rik</name>
</gene>
<reference evidence="2" key="3">
    <citation type="journal article" date="2000" name="Genome Res.">
        <title>RIKEN integrated sequence analysis (RISA) system--384-format sequencing pipeline with 384 multicapillary sequencer.</title>
        <authorList>
            <person name="Shibata K."/>
            <person name="Itoh M."/>
            <person name="Aizawa K."/>
            <person name="Nagaoka S."/>
            <person name="Sasaki N."/>
            <person name="Carninci P."/>
            <person name="Konno H."/>
            <person name="Akiyama J."/>
            <person name="Nishi K."/>
            <person name="Kitsunai T."/>
            <person name="Tashiro H."/>
            <person name="Itoh M."/>
            <person name="Sumi N."/>
            <person name="Ishii Y."/>
            <person name="Nakamura S."/>
            <person name="Hazama M."/>
            <person name="Nishine T."/>
            <person name="Harada A."/>
            <person name="Yamamoto R."/>
            <person name="Matsumoto H."/>
            <person name="Sakaguchi S."/>
            <person name="Ikegami T."/>
            <person name="Kashiwagi K."/>
            <person name="Fujiwake S."/>
            <person name="Inoue K."/>
            <person name="Togawa Y."/>
            <person name="Izawa M."/>
            <person name="Ohara E."/>
            <person name="Watahiki M."/>
            <person name="Yoneda Y."/>
            <person name="Ishikawa T."/>
            <person name="Ozawa K."/>
            <person name="Tanaka T."/>
            <person name="Matsuura S."/>
            <person name="Kawai J."/>
            <person name="Okazaki Y."/>
            <person name="Muramatsu M."/>
            <person name="Inoue Y."/>
            <person name="Kira A."/>
            <person name="Hayashizaki Y."/>
        </authorList>
    </citation>
    <scope>NUCLEOTIDE SEQUENCE</scope>
    <source>
        <strain evidence="2">C57BL/6J</strain>
        <tissue evidence="2">Testis</tissue>
    </source>
</reference>
<reference evidence="2" key="8">
    <citation type="journal article" date="2005" name="Science">
        <title>Antisense Transcription in the Mammalian Transcriptome.</title>
        <authorList>
            <consortium name="RIKEN Genome Exploration Research Group and Genome Science Group (Genome Network Project Core Group) and the FANTOM Consortium"/>
        </authorList>
    </citation>
    <scope>NUCLEOTIDE SEQUENCE</scope>
    <source>
        <strain evidence="2">C57BL/6J</strain>
        <tissue evidence="2">Testis</tissue>
    </source>
</reference>
<evidence type="ECO:0000313" key="2">
    <source>
        <dbReference type="EMBL" id="BAE21601.1"/>
    </source>
</evidence>
<feature type="region of interest" description="Disordered" evidence="1">
    <location>
        <begin position="85"/>
        <end position="122"/>
    </location>
</feature>
<reference evidence="2" key="2">
    <citation type="journal article" date="2000" name="Genome Res.">
        <title>Normalization and subtraction of cap-trapper-selected cDNAs to prepare full-length cDNA libraries for rapid discovery of new genes.</title>
        <authorList>
            <person name="Carninci P."/>
            <person name="Shibata Y."/>
            <person name="Hayatsu N."/>
            <person name="Sugahara Y."/>
            <person name="Shibata K."/>
            <person name="Itoh M."/>
            <person name="Konno H."/>
            <person name="Okazaki Y."/>
            <person name="Muramatsu M."/>
            <person name="Hayashizaki Y."/>
        </authorList>
    </citation>
    <scope>NUCLEOTIDE SEQUENCE</scope>
    <source>
        <strain evidence="2">C57BL/6J</strain>
        <tissue evidence="2">Testis</tissue>
    </source>
</reference>
<accession>Q3V0A3</accession>
<feature type="region of interest" description="Disordered" evidence="1">
    <location>
        <begin position="268"/>
        <end position="333"/>
    </location>
</feature>
<reference evidence="2" key="1">
    <citation type="journal article" date="1999" name="Methods Enzymol.">
        <title>High-efficiency full-length cDNA cloning.</title>
        <authorList>
            <person name="Carninci P."/>
            <person name="Hayashizaki Y."/>
        </authorList>
    </citation>
    <scope>NUCLEOTIDE SEQUENCE</scope>
    <source>
        <strain evidence="2">C57BL/6J</strain>
        <tissue evidence="2">Testis</tissue>
    </source>
</reference>
<reference evidence="2" key="4">
    <citation type="journal article" date="2001" name="Nature">
        <title>Functional annotation of a full-length mouse cDNA collection.</title>
        <authorList>
            <consortium name="The RIKEN Genome Exploration Research Group Phase II Team and the FANTOM Consortium"/>
        </authorList>
    </citation>
    <scope>NUCLEOTIDE SEQUENCE</scope>
    <source>
        <strain evidence="2">C57BL/6J</strain>
        <tissue evidence="2">Testis</tissue>
    </source>
</reference>
<feature type="compositionally biased region" description="Polar residues" evidence="1">
    <location>
        <begin position="1"/>
        <end position="28"/>
    </location>
</feature>
<evidence type="ECO:0000313" key="3">
    <source>
        <dbReference type="MGI" id="MGI:3588255"/>
    </source>
</evidence>
<dbReference type="MGI" id="MGI:3588255">
    <property type="gene designation" value="4932431L22Rik"/>
</dbReference>
<proteinExistence type="evidence at transcript level"/>
<reference evidence="2" key="7">
    <citation type="journal article" date="2005" name="Science">
        <title>The Transcriptional Landscape of the Mammalian Genome.</title>
        <authorList>
            <consortium name="The FANTOM Consortium"/>
            <consortium name="Riken Genome Exploration Research Group and Genome Science Group (Genome Network Project Core Group)"/>
        </authorList>
    </citation>
    <scope>NUCLEOTIDE SEQUENCE</scope>
    <source>
        <strain evidence="2">C57BL/6J</strain>
        <tissue evidence="2">Testis</tissue>
    </source>
</reference>
<feature type="compositionally biased region" description="Polar residues" evidence="1">
    <location>
        <begin position="110"/>
        <end position="121"/>
    </location>
</feature>
<dbReference type="AlphaFoldDB" id="Q3V0A3"/>
<feature type="compositionally biased region" description="Polar residues" evidence="1">
    <location>
        <begin position="275"/>
        <end position="296"/>
    </location>
</feature>
<name>Q3V0A3_MOUSE</name>
<feature type="region of interest" description="Disordered" evidence="1">
    <location>
        <begin position="1"/>
        <end position="34"/>
    </location>
</feature>
<sequence length="363" mass="39828">MSWRPSMSAQGVLETSISSQGLTETSLLPQEPPGHWLEKEALGYLPSNPEDLGLSDSSQDTLEIWACMQNSTEIPSVTQEVIESLSATQDSPKLPVPSPLSPETEEPLTYTQSISKSSKSVPGTPEALASVLGSLCLLKPNECALGPLVSEQGILRTPAFPQESLELSQPAQGPLKPVTSHQETVDTSFSTEFQGLSLCAEGDIMPTPPHEDGWRNFSYLKKNPRRLKSNQRILKHVPIPERDIRYCLSELDALKCISSAVSSLTSSKYAEKESSPTSTPQRSISPLKSSQLSFRSSILCKKGLSHSPPPRDCPTPSKLRKTRPSPSSVDQEGLKYVRSKHAGWKHCHSSKIWVRVCKFKKEL</sequence>